<accession>A0A0B6S7T8</accession>
<protein>
    <submittedName>
        <fullName evidence="1">Uncharacterized protein</fullName>
    </submittedName>
</protein>
<name>A0A0B6S7T8_BURPL</name>
<dbReference type="HOGENOM" id="CLU_054942_0_0_4"/>
<keyword evidence="2" id="KW-1185">Reference proteome</keyword>
<sequence>MLSITPLYILRDMRRNNRNYLFHTGELFQQLSAGLNSVRDAVGNIPRDQFLATSVDTLVEYIEQKFHIEPLVLHEDQMQMEHSETKIDVTGRIEYGSFDGSRVLTDGHKLRFFLPFSGNAELWNLRPNAWSSMVPEGEVDTLRRILTISFSNTSSTAPEWYKNELESTLQLIRQSISSQASMIKEHLSSVSRTARDAIAHRRQGIDSLQGLSSVFNIPVVKNLGMPEFKPLEIKRNSARALPRAPVSGYRPEPAINEELYEEILANIRHMGATFEGTPQTYQPMGEEGLRDILLASLNGLYRGNATGEAFRKYGKADIRIEEESRSAFVGECKLWGGERVLSDALDQLLSYLTWRDCKAALVLFNKSVAGFSGVQAKIESALSQHGLFLRVKSVMQPGEWRFVFKSKEDDGREVTVQIFCFNLFVSEERAGKKR</sequence>
<evidence type="ECO:0000313" key="1">
    <source>
        <dbReference type="EMBL" id="AJK49330.1"/>
    </source>
</evidence>
<proteinExistence type="predicted"/>
<dbReference type="RefSeq" id="WP_123863744.1">
    <property type="nucleotide sequence ID" value="NZ_CP002581.1"/>
</dbReference>
<reference evidence="1 2" key="2">
    <citation type="journal article" date="2016" name="Appl. Microbiol. Biotechnol.">
        <title>Mutations improving production and secretion of extracellular lipase by Burkholderia glumae PG1.</title>
        <authorList>
            <person name="Knapp A."/>
            <person name="Voget S."/>
            <person name="Gao R."/>
            <person name="Zaburannyi N."/>
            <person name="Krysciak D."/>
            <person name="Breuer M."/>
            <person name="Hauer B."/>
            <person name="Streit W.R."/>
            <person name="Muller R."/>
            <person name="Daniel R."/>
            <person name="Jaeger K.E."/>
        </authorList>
    </citation>
    <scope>NUCLEOTIDE SEQUENCE [LARGE SCALE GENOMIC DNA]</scope>
    <source>
        <strain evidence="1 2">PG1</strain>
    </source>
</reference>
<dbReference type="Proteomes" id="UP000031838">
    <property type="component" value="Chromosome 2"/>
</dbReference>
<organism evidence="1 2">
    <name type="scientific">Burkholderia plantarii</name>
    <dbReference type="NCBI Taxonomy" id="41899"/>
    <lineage>
        <taxon>Bacteria</taxon>
        <taxon>Pseudomonadati</taxon>
        <taxon>Pseudomonadota</taxon>
        <taxon>Betaproteobacteria</taxon>
        <taxon>Burkholderiales</taxon>
        <taxon>Burkholderiaceae</taxon>
        <taxon>Burkholderia</taxon>
    </lineage>
</organism>
<reference evidence="2" key="1">
    <citation type="submission" date="2011-03" db="EMBL/GenBank/DDBJ databases">
        <authorList>
            <person name="Voget S."/>
            <person name="Streit W.R."/>
            <person name="Jaeger K.E."/>
            <person name="Daniel R."/>
        </authorList>
    </citation>
    <scope>NUCLEOTIDE SEQUENCE [LARGE SCALE GENOMIC DNA]</scope>
    <source>
        <strain evidence="2">PG1</strain>
    </source>
</reference>
<dbReference type="EMBL" id="CP002581">
    <property type="protein sequence ID" value="AJK49330.1"/>
    <property type="molecule type" value="Genomic_DNA"/>
</dbReference>
<dbReference type="KEGG" id="bgp:BGL_2c12580"/>
<gene>
    <name evidence="1" type="ORF">BGL_2c12580</name>
</gene>
<evidence type="ECO:0000313" key="2">
    <source>
        <dbReference type="Proteomes" id="UP000031838"/>
    </source>
</evidence>
<dbReference type="AlphaFoldDB" id="A0A0B6S7T8"/>